<dbReference type="Proteomes" id="UP000095287">
    <property type="component" value="Unplaced"/>
</dbReference>
<keyword evidence="8" id="KW-1185">Reference proteome</keyword>
<reference evidence="9" key="1">
    <citation type="submission" date="2016-11" db="UniProtKB">
        <authorList>
            <consortium name="WormBaseParasite"/>
        </authorList>
    </citation>
    <scope>IDENTIFICATION</scope>
</reference>
<dbReference type="SUPFAM" id="SSF81321">
    <property type="entry name" value="Family A G protein-coupled receptor-like"/>
    <property type="match status" value="1"/>
</dbReference>
<dbReference type="Pfam" id="PF10328">
    <property type="entry name" value="7TM_GPCR_Srx"/>
    <property type="match status" value="1"/>
</dbReference>
<dbReference type="WBParaSite" id="L893_g11691.t1">
    <property type="protein sequence ID" value="L893_g11691.t1"/>
    <property type="gene ID" value="L893_g11691"/>
</dbReference>
<dbReference type="CDD" id="cd00637">
    <property type="entry name" value="7tm_classA_rhodopsin-like"/>
    <property type="match status" value="1"/>
</dbReference>
<sequence length="417" mass="46587">MSLAVFTSLQMVSLEDSVAAFVMFTLSLGGLFVNSLAIIFVWRTKALRNVFGGLCLSHAVADIGILFVFLVFAVPLTLLPPEFVSSRFITVISPRVGQLPPEFVSSRFITVISPRVGQLCILLWNCCVYSHFFIAVNRFVAICFPLRFQAVPQRSVFVFVVEGAVWLFGLLHSLPYSWPDCGFEYDPRSQLWNFEESACGDALMLVDFVEGLSCVSAIVLLDFATFAKIRFGKVTFRPGARLCPLLELRRWLVPSGKRPEETTADHLLRSGLLPRLALHWEAAELLLRLQLELQSLVPLRHDLHRLAAEPRPRRGRPARLQPRVPTPLPEDSEGASSSQRGFPSSAPSYNSITGPKREPLHGDVHATVADRIFETKRCRRFGIASDGFGPLRSEEEVSPSPWIAFREKLLLSVVALE</sequence>
<evidence type="ECO:0000256" key="1">
    <source>
        <dbReference type="ARBA" id="ARBA00004370"/>
    </source>
</evidence>
<name>A0A1I7Y273_9BILA</name>
<evidence type="ECO:0000256" key="6">
    <source>
        <dbReference type="SAM" id="Phobius"/>
    </source>
</evidence>
<feature type="domain" description="G-protein coupled receptors family 1 profile" evidence="7">
    <location>
        <begin position="33"/>
        <end position="175"/>
    </location>
</feature>
<feature type="transmembrane region" description="Helical" evidence="6">
    <location>
        <begin position="121"/>
        <end position="144"/>
    </location>
</feature>
<feature type="transmembrane region" description="Helical" evidence="6">
    <location>
        <begin position="54"/>
        <end position="78"/>
    </location>
</feature>
<dbReference type="PANTHER" id="PTHR23017">
    <property type="entry name" value="SERPENTINE RECEPTOR, CLASS X"/>
    <property type="match status" value="1"/>
</dbReference>
<evidence type="ECO:0000259" key="7">
    <source>
        <dbReference type="PROSITE" id="PS50262"/>
    </source>
</evidence>
<protein>
    <submittedName>
        <fullName evidence="9">G_PROTEIN_RECEP_F1_2 domain-containing protein</fullName>
    </submittedName>
</protein>
<comment type="subcellular location">
    <subcellularLocation>
        <location evidence="1">Membrane</location>
    </subcellularLocation>
</comment>
<evidence type="ECO:0000256" key="4">
    <source>
        <dbReference type="ARBA" id="ARBA00023136"/>
    </source>
</evidence>
<evidence type="ECO:0000313" key="8">
    <source>
        <dbReference type="Proteomes" id="UP000095287"/>
    </source>
</evidence>
<dbReference type="Gene3D" id="1.20.1070.10">
    <property type="entry name" value="Rhodopsin 7-helix transmembrane proteins"/>
    <property type="match status" value="1"/>
</dbReference>
<feature type="compositionally biased region" description="Polar residues" evidence="5">
    <location>
        <begin position="334"/>
        <end position="353"/>
    </location>
</feature>
<evidence type="ECO:0000256" key="3">
    <source>
        <dbReference type="ARBA" id="ARBA00022989"/>
    </source>
</evidence>
<evidence type="ECO:0000313" key="9">
    <source>
        <dbReference type="WBParaSite" id="L893_g11691.t1"/>
    </source>
</evidence>
<dbReference type="InterPro" id="IPR019430">
    <property type="entry name" value="7TM_GPCR_serpentine_rcpt_Srx"/>
</dbReference>
<accession>A0A1I7Y273</accession>
<organism evidence="8 9">
    <name type="scientific">Steinernema glaseri</name>
    <dbReference type="NCBI Taxonomy" id="37863"/>
    <lineage>
        <taxon>Eukaryota</taxon>
        <taxon>Metazoa</taxon>
        <taxon>Ecdysozoa</taxon>
        <taxon>Nematoda</taxon>
        <taxon>Chromadorea</taxon>
        <taxon>Rhabditida</taxon>
        <taxon>Tylenchina</taxon>
        <taxon>Panagrolaimomorpha</taxon>
        <taxon>Strongyloidoidea</taxon>
        <taxon>Steinernematidae</taxon>
        <taxon>Steinernema</taxon>
    </lineage>
</organism>
<feature type="transmembrane region" description="Helical" evidence="6">
    <location>
        <begin position="20"/>
        <end position="42"/>
    </location>
</feature>
<keyword evidence="4 6" id="KW-0472">Membrane</keyword>
<keyword evidence="2 6" id="KW-0812">Transmembrane</keyword>
<dbReference type="PROSITE" id="PS50262">
    <property type="entry name" value="G_PROTEIN_RECEP_F1_2"/>
    <property type="match status" value="1"/>
</dbReference>
<evidence type="ECO:0000256" key="5">
    <source>
        <dbReference type="SAM" id="MobiDB-lite"/>
    </source>
</evidence>
<dbReference type="PANTHER" id="PTHR23017:SF3">
    <property type="entry name" value="G-PROTEIN COUPLED RECEPTORS FAMILY 1 PROFILE DOMAIN-CONTAINING PROTEIN"/>
    <property type="match status" value="1"/>
</dbReference>
<feature type="region of interest" description="Disordered" evidence="5">
    <location>
        <begin position="308"/>
        <end position="361"/>
    </location>
</feature>
<dbReference type="InterPro" id="IPR017452">
    <property type="entry name" value="GPCR_Rhodpsn_7TM"/>
</dbReference>
<feature type="transmembrane region" description="Helical" evidence="6">
    <location>
        <begin position="156"/>
        <end position="178"/>
    </location>
</feature>
<proteinExistence type="predicted"/>
<evidence type="ECO:0000256" key="2">
    <source>
        <dbReference type="ARBA" id="ARBA00022692"/>
    </source>
</evidence>
<dbReference type="AlphaFoldDB" id="A0A1I7Y273"/>
<dbReference type="GO" id="GO:0016020">
    <property type="term" value="C:membrane"/>
    <property type="evidence" value="ECO:0007669"/>
    <property type="project" value="UniProtKB-SubCell"/>
</dbReference>
<keyword evidence="3 6" id="KW-1133">Transmembrane helix</keyword>